<name>A0A381XXD7_9ZZZZ</name>
<evidence type="ECO:0008006" key="2">
    <source>
        <dbReference type="Google" id="ProtNLM"/>
    </source>
</evidence>
<accession>A0A381XXD7</accession>
<dbReference type="SUPFAM" id="SSF81901">
    <property type="entry name" value="HCP-like"/>
    <property type="match status" value="1"/>
</dbReference>
<dbReference type="PANTHER" id="PTHR11102:SF160">
    <property type="entry name" value="ERAD-ASSOCIATED E3 UBIQUITIN-PROTEIN LIGASE COMPONENT HRD3"/>
    <property type="match status" value="1"/>
</dbReference>
<dbReference type="AlphaFoldDB" id="A0A381XXD7"/>
<dbReference type="SMART" id="SM00671">
    <property type="entry name" value="SEL1"/>
    <property type="match status" value="4"/>
</dbReference>
<dbReference type="InterPro" id="IPR006597">
    <property type="entry name" value="Sel1-like"/>
</dbReference>
<dbReference type="PANTHER" id="PTHR11102">
    <property type="entry name" value="SEL-1-LIKE PROTEIN"/>
    <property type="match status" value="1"/>
</dbReference>
<dbReference type="Pfam" id="PF08238">
    <property type="entry name" value="Sel1"/>
    <property type="match status" value="4"/>
</dbReference>
<dbReference type="InterPro" id="IPR050767">
    <property type="entry name" value="Sel1_AlgK"/>
</dbReference>
<gene>
    <name evidence="1" type="ORF">METZ01_LOCUS122006</name>
</gene>
<protein>
    <recommendedName>
        <fullName evidence="2">Sel1 repeat family protein</fullName>
    </recommendedName>
</protein>
<evidence type="ECO:0000313" key="1">
    <source>
        <dbReference type="EMBL" id="SVA69152.1"/>
    </source>
</evidence>
<dbReference type="EMBL" id="UINC01016643">
    <property type="protein sequence ID" value="SVA69152.1"/>
    <property type="molecule type" value="Genomic_DNA"/>
</dbReference>
<dbReference type="InterPro" id="IPR011990">
    <property type="entry name" value="TPR-like_helical_dom_sf"/>
</dbReference>
<dbReference type="Gene3D" id="1.25.40.10">
    <property type="entry name" value="Tetratricopeptide repeat domain"/>
    <property type="match status" value="1"/>
</dbReference>
<organism evidence="1">
    <name type="scientific">marine metagenome</name>
    <dbReference type="NCBI Taxonomy" id="408172"/>
    <lineage>
        <taxon>unclassified sequences</taxon>
        <taxon>metagenomes</taxon>
        <taxon>ecological metagenomes</taxon>
    </lineage>
</organism>
<sequence>MVYFKVILFLSLIFSHIQSYANEIDSSCLTLIKNNQCLNALEVCRVDAEQGDPKAQTALGMLLSGITHGDFRKNYKQSFYWVQQAAEQGYSKAQLAIAEMYMNGQVVPMNAKKAKVWYEKAAADDNLDGINGLARLYRYGTGVRKDYEQAFQYYQQAALEGHTRSQVGLGLSYRDAKGVKKNMVKAYAWLLIAAEKIDKQRLQAIEKHYKDERENIDQTMPQCKYLSRLDQMGEIMAIGYAKKMLLDLKQRMSIKQINKAKKLALEIKKERAFTRSVF</sequence>
<reference evidence="1" key="1">
    <citation type="submission" date="2018-05" db="EMBL/GenBank/DDBJ databases">
        <authorList>
            <person name="Lanie J.A."/>
            <person name="Ng W.-L."/>
            <person name="Kazmierczak K.M."/>
            <person name="Andrzejewski T.M."/>
            <person name="Davidsen T.M."/>
            <person name="Wayne K.J."/>
            <person name="Tettelin H."/>
            <person name="Glass J.I."/>
            <person name="Rusch D."/>
            <person name="Podicherti R."/>
            <person name="Tsui H.-C.T."/>
            <person name="Winkler M.E."/>
        </authorList>
    </citation>
    <scope>NUCLEOTIDE SEQUENCE</scope>
</reference>
<proteinExistence type="predicted"/>